<dbReference type="PROSITE" id="PS51294">
    <property type="entry name" value="HTH_MYB"/>
    <property type="match status" value="1"/>
</dbReference>
<dbReference type="InterPro" id="IPR001005">
    <property type="entry name" value="SANT/Myb"/>
</dbReference>
<dbReference type="KEGG" id="cmos:111447646"/>
<evidence type="ECO:0000259" key="6">
    <source>
        <dbReference type="PROSITE" id="PS50090"/>
    </source>
</evidence>
<dbReference type="GO" id="GO:0009739">
    <property type="term" value="P:response to gibberellin"/>
    <property type="evidence" value="ECO:0007669"/>
    <property type="project" value="TreeGrafter"/>
</dbReference>
<feature type="domain" description="SANT" evidence="7">
    <location>
        <begin position="107"/>
        <end position="160"/>
    </location>
</feature>
<evidence type="ECO:0000259" key="7">
    <source>
        <dbReference type="PROSITE" id="PS51293"/>
    </source>
</evidence>
<dbReference type="Gene3D" id="1.10.10.60">
    <property type="entry name" value="Homeodomain-like"/>
    <property type="match status" value="1"/>
</dbReference>
<dbReference type="FunFam" id="1.10.10.60:FF:000009">
    <property type="entry name" value="transcription factor MYB1R1"/>
    <property type="match status" value="1"/>
</dbReference>
<dbReference type="InterPro" id="IPR052245">
    <property type="entry name" value="Plant_Stress_Dev_TF"/>
</dbReference>
<dbReference type="PROSITE" id="PS51293">
    <property type="entry name" value="SANT"/>
    <property type="match status" value="1"/>
</dbReference>
<keyword evidence="5" id="KW-0539">Nucleus</keyword>
<dbReference type="RefSeq" id="XP_022942688.1">
    <property type="nucleotide sequence ID" value="XM_023086920.1"/>
</dbReference>
<evidence type="ECO:0000256" key="3">
    <source>
        <dbReference type="ARBA" id="ARBA00023125"/>
    </source>
</evidence>
<evidence type="ECO:0000256" key="4">
    <source>
        <dbReference type="ARBA" id="ARBA00023163"/>
    </source>
</evidence>
<evidence type="ECO:0000256" key="2">
    <source>
        <dbReference type="ARBA" id="ARBA00023015"/>
    </source>
</evidence>
<dbReference type="GO" id="GO:0005634">
    <property type="term" value="C:nucleus"/>
    <property type="evidence" value="ECO:0007669"/>
    <property type="project" value="UniProtKB-SubCell"/>
</dbReference>
<reference evidence="10" key="1">
    <citation type="submission" date="2025-08" db="UniProtKB">
        <authorList>
            <consortium name="RefSeq"/>
        </authorList>
    </citation>
    <scope>IDENTIFICATION</scope>
    <source>
        <tissue evidence="10">Young leaves</tissue>
    </source>
</reference>
<proteinExistence type="predicted"/>
<keyword evidence="9" id="KW-1185">Reference proteome</keyword>
<protein>
    <submittedName>
        <fullName evidence="10">Probable transcription factor At5g61620</fullName>
    </submittedName>
</protein>
<evidence type="ECO:0000313" key="9">
    <source>
        <dbReference type="Proteomes" id="UP000504609"/>
    </source>
</evidence>
<dbReference type="SMART" id="SM00717">
    <property type="entry name" value="SANT"/>
    <property type="match status" value="1"/>
</dbReference>
<dbReference type="GO" id="GO:0006355">
    <property type="term" value="P:regulation of DNA-templated transcription"/>
    <property type="evidence" value="ECO:0007669"/>
    <property type="project" value="UniProtKB-ARBA"/>
</dbReference>
<organism evidence="9 10">
    <name type="scientific">Cucurbita moschata</name>
    <name type="common">Winter crookneck squash</name>
    <name type="synonym">Cucurbita pepo var. moschata</name>
    <dbReference type="NCBI Taxonomy" id="3662"/>
    <lineage>
        <taxon>Eukaryota</taxon>
        <taxon>Viridiplantae</taxon>
        <taxon>Streptophyta</taxon>
        <taxon>Embryophyta</taxon>
        <taxon>Tracheophyta</taxon>
        <taxon>Spermatophyta</taxon>
        <taxon>Magnoliopsida</taxon>
        <taxon>eudicotyledons</taxon>
        <taxon>Gunneridae</taxon>
        <taxon>Pentapetalae</taxon>
        <taxon>rosids</taxon>
        <taxon>fabids</taxon>
        <taxon>Cucurbitales</taxon>
        <taxon>Cucurbitaceae</taxon>
        <taxon>Cucurbiteae</taxon>
        <taxon>Cucurbita</taxon>
    </lineage>
</organism>
<dbReference type="NCBIfam" id="TIGR01557">
    <property type="entry name" value="myb_SHAQKYF"/>
    <property type="match status" value="1"/>
</dbReference>
<dbReference type="AlphaFoldDB" id="A0A6J1FVF1"/>
<dbReference type="Proteomes" id="UP000504609">
    <property type="component" value="Unplaced"/>
</dbReference>
<dbReference type="PANTHER" id="PTHR44191">
    <property type="entry name" value="TRANSCRIPTION FACTOR KUA1"/>
    <property type="match status" value="1"/>
</dbReference>
<keyword evidence="2" id="KW-0805">Transcription regulation</keyword>
<dbReference type="CDD" id="cd00167">
    <property type="entry name" value="SANT"/>
    <property type="match status" value="1"/>
</dbReference>
<evidence type="ECO:0000256" key="5">
    <source>
        <dbReference type="ARBA" id="ARBA00023242"/>
    </source>
</evidence>
<comment type="subcellular location">
    <subcellularLocation>
        <location evidence="1">Nucleus</location>
    </subcellularLocation>
</comment>
<dbReference type="InterPro" id="IPR006447">
    <property type="entry name" value="Myb_dom_plants"/>
</dbReference>
<dbReference type="Pfam" id="PF00249">
    <property type="entry name" value="Myb_DNA-binding"/>
    <property type="match status" value="1"/>
</dbReference>
<evidence type="ECO:0000313" key="10">
    <source>
        <dbReference type="RefSeq" id="XP_022942688.1"/>
    </source>
</evidence>
<name>A0A6J1FVF1_CUCMO</name>
<feature type="domain" description="Myb-like" evidence="6">
    <location>
        <begin position="104"/>
        <end position="156"/>
    </location>
</feature>
<feature type="domain" description="HTH myb-type" evidence="8">
    <location>
        <begin position="104"/>
        <end position="160"/>
    </location>
</feature>
<keyword evidence="4" id="KW-0804">Transcription</keyword>
<gene>
    <name evidence="10" type="primary">LOC111447646</name>
</gene>
<evidence type="ECO:0000259" key="8">
    <source>
        <dbReference type="PROSITE" id="PS51294"/>
    </source>
</evidence>
<sequence>MVRESPRKCSHCGLNGHNSRTCSNFAKGNNNNNYCVKLFGVNLMDNGDESMRKSLSMGNLNIHVCNHNAAAAGNNVACYNAAVADDGGYLSDGLIHNKKRKAALERKKGKPWTEEEHRTFLAGLKKLGKGDWRGISKNFVTTRTPTQVASHAQKYFLRKMNANDKKKRRASLFDIPEIKNNVSQECQASSSSMRANGETSQILLPKNSSENQQQVSNLPTQLINRFPHLCLDTPHFVPSTTGSPASGVANLHGIPYVVGVSPNNVPIIPLVKLGRRSSAVMAMPKSPIRTSSPNAAAAAAALVAHPSGIPPSPRSSPQRPLMVQLQASAMAASFETDALELKIGLPQSPQAKNLSSQTSGAIRVI</sequence>
<dbReference type="SUPFAM" id="SSF46689">
    <property type="entry name" value="Homeodomain-like"/>
    <property type="match status" value="1"/>
</dbReference>
<dbReference type="InterPro" id="IPR017930">
    <property type="entry name" value="Myb_dom"/>
</dbReference>
<dbReference type="GeneID" id="111447646"/>
<dbReference type="GO" id="GO:0003677">
    <property type="term" value="F:DNA binding"/>
    <property type="evidence" value="ECO:0007669"/>
    <property type="project" value="UniProtKB-KW"/>
</dbReference>
<keyword evidence="3" id="KW-0238">DNA-binding</keyword>
<dbReference type="InterPro" id="IPR017884">
    <property type="entry name" value="SANT_dom"/>
</dbReference>
<dbReference type="InterPro" id="IPR009057">
    <property type="entry name" value="Homeodomain-like_sf"/>
</dbReference>
<accession>A0A6J1FVF1</accession>
<dbReference type="PROSITE" id="PS50090">
    <property type="entry name" value="MYB_LIKE"/>
    <property type="match status" value="1"/>
</dbReference>
<evidence type="ECO:0000256" key="1">
    <source>
        <dbReference type="ARBA" id="ARBA00004123"/>
    </source>
</evidence>
<dbReference type="GO" id="GO:0009723">
    <property type="term" value="P:response to ethylene"/>
    <property type="evidence" value="ECO:0007669"/>
    <property type="project" value="TreeGrafter"/>
</dbReference>
<dbReference type="PANTHER" id="PTHR44191:SF45">
    <property type="entry name" value="TRANSCRIPTION FACTOR MYB1R1-LIKE"/>
    <property type="match status" value="1"/>
</dbReference>